<name>A0A0M3UGM8_9MICC</name>
<dbReference type="Gene3D" id="3.40.50.300">
    <property type="entry name" value="P-loop containing nucleotide triphosphate hydrolases"/>
    <property type="match status" value="1"/>
</dbReference>
<gene>
    <name evidence="1" type="ORF">AOC05_15480</name>
</gene>
<evidence type="ECO:0000313" key="2">
    <source>
        <dbReference type="Proteomes" id="UP000062833"/>
    </source>
</evidence>
<dbReference type="PATRIC" id="fig|656366.3.peg.3351"/>
<dbReference type="AlphaFoldDB" id="A0A0M3UGM8"/>
<dbReference type="SUPFAM" id="SSF52540">
    <property type="entry name" value="P-loop containing nucleoside triphosphate hydrolases"/>
    <property type="match status" value="1"/>
</dbReference>
<protein>
    <submittedName>
        <fullName evidence="1">ATP/GTP-binding protein</fullName>
    </submittedName>
</protein>
<proteinExistence type="predicted"/>
<dbReference type="InterPro" id="IPR008868">
    <property type="entry name" value="TniB"/>
</dbReference>
<dbReference type="RefSeq" id="WP_062008134.1">
    <property type="nucleotide sequence ID" value="NZ_CP012677.1"/>
</dbReference>
<dbReference type="OrthoDB" id="3337229at2"/>
<keyword evidence="2" id="KW-1185">Reference proteome</keyword>
<dbReference type="Proteomes" id="UP000062833">
    <property type="component" value="Chromosome"/>
</dbReference>
<dbReference type="Pfam" id="PF05621">
    <property type="entry name" value="TniB"/>
    <property type="match status" value="1"/>
</dbReference>
<accession>A0A0M3UGM8</accession>
<sequence>MSQNQWIRWLQRNGPHPYRLGSKSGWFAFVDAVKRDPLERLDLPALRALDEEALEDYNECRMVWNSNIPTVRTQQLEHAFSLMNQVMASNRRDGDRLKGGVAIDSPPGLGKTTIAASYGKSFHRAQIRRYGPRTTDGSQRIPVVFVSLTANSTLKALNSRIVEFYGHPALNKVTATKLTSLAVEMVVRCETAVIIVDDLHFVDFNHRTGTEISNHLKWLANELPVTFIYTGVGLAEKSFFSEGLYGESAALAQTARRTTVCPIQPFSLTTDTGSQAWTAMLQLLESSLNLGAPRAGMLVDQADLIFERTQGHIASLASLVERCAQLAIATGEESISEKILAMAVTDSAASNAYAAS</sequence>
<dbReference type="EMBL" id="CP012677">
    <property type="protein sequence ID" value="ALE93395.1"/>
    <property type="molecule type" value="Genomic_DNA"/>
</dbReference>
<organism evidence="1 2">
    <name type="scientific">Arthrobacter alpinus</name>
    <dbReference type="NCBI Taxonomy" id="656366"/>
    <lineage>
        <taxon>Bacteria</taxon>
        <taxon>Bacillati</taxon>
        <taxon>Actinomycetota</taxon>
        <taxon>Actinomycetes</taxon>
        <taxon>Micrococcales</taxon>
        <taxon>Micrococcaceae</taxon>
        <taxon>Arthrobacter</taxon>
    </lineage>
</organism>
<dbReference type="KEGG" id="aaq:AOC05_15480"/>
<dbReference type="InterPro" id="IPR027417">
    <property type="entry name" value="P-loop_NTPase"/>
</dbReference>
<reference evidence="2" key="1">
    <citation type="submission" date="2015-09" db="EMBL/GenBank/DDBJ databases">
        <title>Complete genome of Arthrobacter alpinus strain R3.8.</title>
        <authorList>
            <person name="See-Too W.S."/>
            <person name="Chan K.G."/>
        </authorList>
    </citation>
    <scope>NUCLEOTIDE SEQUENCE [LARGE SCALE GENOMIC DNA]</scope>
    <source>
        <strain evidence="2">R3.8</strain>
    </source>
</reference>
<evidence type="ECO:0000313" key="1">
    <source>
        <dbReference type="EMBL" id="ALE93395.1"/>
    </source>
</evidence>